<evidence type="ECO:0000313" key="2">
    <source>
        <dbReference type="Proteomes" id="UP001182908"/>
    </source>
</evidence>
<dbReference type="AlphaFoldDB" id="A0AA51UIL1"/>
<proteinExistence type="predicted"/>
<dbReference type="RefSeq" id="WP_309309879.1">
    <property type="nucleotide sequence ID" value="NZ_CP133592.1"/>
</dbReference>
<sequence length="45" mass="5390">MGKYGINPKTKPWEPSWRKRWTGTRKSVDSARSHEFWIEPSRISD</sequence>
<organism evidence="1 2">
    <name type="scientific">Methanolobus sediminis</name>
    <dbReference type="NCBI Taxonomy" id="3072978"/>
    <lineage>
        <taxon>Archaea</taxon>
        <taxon>Methanobacteriati</taxon>
        <taxon>Methanobacteriota</taxon>
        <taxon>Stenosarchaea group</taxon>
        <taxon>Methanomicrobia</taxon>
        <taxon>Methanosarcinales</taxon>
        <taxon>Methanosarcinaceae</taxon>
        <taxon>Methanolobus</taxon>
    </lineage>
</organism>
<dbReference type="Proteomes" id="UP001182908">
    <property type="component" value="Chromosome"/>
</dbReference>
<accession>A0AA51UIL1</accession>
<name>A0AA51UIL1_9EURY</name>
<dbReference type="GeneID" id="84232674"/>
<keyword evidence="2" id="KW-1185">Reference proteome</keyword>
<gene>
    <name evidence="1" type="ORF">RE474_08115</name>
</gene>
<protein>
    <submittedName>
        <fullName evidence="1">Uncharacterized protein</fullName>
    </submittedName>
</protein>
<reference evidence="1 2" key="1">
    <citation type="submission" date="2023-08" db="EMBL/GenBank/DDBJ databases">
        <title>Methanolobus mangrovi sp. nov. and Methanolobus sediminis sp. nov, two novel methylotrophic methanogens isolated from mangrove sediments in China.</title>
        <authorList>
            <person name="Zhou J."/>
        </authorList>
    </citation>
    <scope>NUCLEOTIDE SEQUENCE [LARGE SCALE GENOMIC DNA]</scope>
    <source>
        <strain evidence="1 2">FTZ6</strain>
    </source>
</reference>
<evidence type="ECO:0000313" key="1">
    <source>
        <dbReference type="EMBL" id="WMW24064.1"/>
    </source>
</evidence>
<dbReference type="EMBL" id="CP133592">
    <property type="protein sequence ID" value="WMW24064.1"/>
    <property type="molecule type" value="Genomic_DNA"/>
</dbReference>
<dbReference type="KEGG" id="mseb:RE474_08115"/>